<feature type="transmembrane region" description="Helical" evidence="6">
    <location>
        <begin position="64"/>
        <end position="84"/>
    </location>
</feature>
<keyword evidence="4 6" id="KW-1133">Transmembrane helix</keyword>
<dbReference type="Proteomes" id="UP000772181">
    <property type="component" value="Unassembled WGS sequence"/>
</dbReference>
<comment type="caution">
    <text evidence="7">The sequence shown here is derived from an EMBL/GenBank/DDBJ whole genome shotgun (WGS) entry which is preliminary data.</text>
</comment>
<dbReference type="EMBL" id="JACQWF010000416">
    <property type="protein sequence ID" value="MBI4596611.1"/>
    <property type="molecule type" value="Genomic_DNA"/>
</dbReference>
<protein>
    <submittedName>
        <fullName evidence="7">Branched-chain amino acid ABC transporter permease</fullName>
    </submittedName>
</protein>
<dbReference type="Pfam" id="PF02653">
    <property type="entry name" value="BPD_transp_2"/>
    <property type="match status" value="1"/>
</dbReference>
<accession>A0A933LRP9</accession>
<dbReference type="AlphaFoldDB" id="A0A933LRP9"/>
<feature type="transmembrane region" description="Helical" evidence="6">
    <location>
        <begin position="141"/>
        <end position="160"/>
    </location>
</feature>
<evidence type="ECO:0000256" key="4">
    <source>
        <dbReference type="ARBA" id="ARBA00022989"/>
    </source>
</evidence>
<evidence type="ECO:0000313" key="8">
    <source>
        <dbReference type="Proteomes" id="UP000772181"/>
    </source>
</evidence>
<dbReference type="GO" id="GO:0015658">
    <property type="term" value="F:branched-chain amino acid transmembrane transporter activity"/>
    <property type="evidence" value="ECO:0007669"/>
    <property type="project" value="InterPro"/>
</dbReference>
<feature type="transmembrane region" description="Helical" evidence="6">
    <location>
        <begin position="12"/>
        <end position="33"/>
    </location>
</feature>
<organism evidence="7 8">
    <name type="scientific">Tectimicrobiota bacterium</name>
    <dbReference type="NCBI Taxonomy" id="2528274"/>
    <lineage>
        <taxon>Bacteria</taxon>
        <taxon>Pseudomonadati</taxon>
        <taxon>Nitrospinota/Tectimicrobiota group</taxon>
        <taxon>Candidatus Tectimicrobiota</taxon>
    </lineage>
</organism>
<comment type="subcellular location">
    <subcellularLocation>
        <location evidence="1">Cell membrane</location>
        <topology evidence="1">Multi-pass membrane protein</topology>
    </subcellularLocation>
</comment>
<feature type="transmembrane region" description="Helical" evidence="6">
    <location>
        <begin position="91"/>
        <end position="109"/>
    </location>
</feature>
<name>A0A933LRP9_UNCTE</name>
<evidence type="ECO:0000256" key="2">
    <source>
        <dbReference type="ARBA" id="ARBA00022475"/>
    </source>
</evidence>
<keyword evidence="5 6" id="KW-0472">Membrane</keyword>
<dbReference type="PANTHER" id="PTHR30482:SF18">
    <property type="entry name" value="BRANCHED AMINO ACID TRANSPORT SYSTEM PERMEASE"/>
    <property type="match status" value="1"/>
</dbReference>
<feature type="transmembrane region" description="Helical" evidence="6">
    <location>
        <begin position="264"/>
        <end position="283"/>
    </location>
</feature>
<evidence type="ECO:0000256" key="6">
    <source>
        <dbReference type="SAM" id="Phobius"/>
    </source>
</evidence>
<reference evidence="7" key="1">
    <citation type="submission" date="2020-07" db="EMBL/GenBank/DDBJ databases">
        <title>Huge and variable diversity of episymbiotic CPR bacteria and DPANN archaea in groundwater ecosystems.</title>
        <authorList>
            <person name="He C.Y."/>
            <person name="Keren R."/>
            <person name="Whittaker M."/>
            <person name="Farag I.F."/>
            <person name="Doudna J."/>
            <person name="Cate J.H.D."/>
            <person name="Banfield J.F."/>
        </authorList>
    </citation>
    <scope>NUCLEOTIDE SEQUENCE</scope>
    <source>
        <strain evidence="7">NC_groundwater_1482_Ag_S-0.65um_47_24</strain>
    </source>
</reference>
<gene>
    <name evidence="7" type="ORF">HY730_09610</name>
</gene>
<dbReference type="CDD" id="cd06581">
    <property type="entry name" value="TM_PBP1_LivM_like"/>
    <property type="match status" value="1"/>
</dbReference>
<dbReference type="InterPro" id="IPR001851">
    <property type="entry name" value="ABC_transp_permease"/>
</dbReference>
<feature type="transmembrane region" description="Helical" evidence="6">
    <location>
        <begin position="222"/>
        <end position="252"/>
    </location>
</feature>
<feature type="transmembrane region" description="Helical" evidence="6">
    <location>
        <begin position="40"/>
        <end position="58"/>
    </location>
</feature>
<keyword evidence="3 6" id="KW-0812">Transmembrane</keyword>
<proteinExistence type="predicted"/>
<evidence type="ECO:0000256" key="3">
    <source>
        <dbReference type="ARBA" id="ARBA00022692"/>
    </source>
</evidence>
<dbReference type="InterPro" id="IPR043428">
    <property type="entry name" value="LivM-like"/>
</dbReference>
<evidence type="ECO:0000256" key="5">
    <source>
        <dbReference type="ARBA" id="ARBA00023136"/>
    </source>
</evidence>
<keyword evidence="2" id="KW-1003">Cell membrane</keyword>
<dbReference type="GO" id="GO:0005886">
    <property type="term" value="C:plasma membrane"/>
    <property type="evidence" value="ECO:0007669"/>
    <property type="project" value="UniProtKB-SubCell"/>
</dbReference>
<feature type="transmembrane region" description="Helical" evidence="6">
    <location>
        <begin position="190"/>
        <end position="210"/>
    </location>
</feature>
<evidence type="ECO:0000256" key="1">
    <source>
        <dbReference type="ARBA" id="ARBA00004651"/>
    </source>
</evidence>
<sequence>MFPWVITNTYYISVTIFIAIHGLIAIGLSLVIGYAGQISLGHAAFFGLGAYTSGILATKYGFPIFLSLFLAILFTAGVSYLIAVPSLKLKGHYLAMATLGFSEIIFILFNELIDLTGGPSGFGNIPKLNIFKYQFQGDWQYFYVSWSIVIVALLLSLNIIHSRVGRALRALHGSEIAANAMGVDVARYKVLVFILSAIYASLAGGLYAHYMTFLSPSSFSLMFSILLVIMVVVGGMSNIWGGLMGAGLFTFLPEFLRIFKDYDILIYGGILVFIMIFMPKGIVVELPLLFRRFVLSHKDPST</sequence>
<evidence type="ECO:0000313" key="7">
    <source>
        <dbReference type="EMBL" id="MBI4596611.1"/>
    </source>
</evidence>
<dbReference type="PANTHER" id="PTHR30482">
    <property type="entry name" value="HIGH-AFFINITY BRANCHED-CHAIN AMINO ACID TRANSPORT SYSTEM PERMEASE"/>
    <property type="match status" value="1"/>
</dbReference>